<dbReference type="STRING" id="1300341.I595_3497"/>
<reference evidence="1 2" key="1">
    <citation type="submission" date="2015-09" db="EMBL/GenBank/DDBJ databases">
        <title>Genome sequence of the marine flavobacterium Croceitalea dokdonensis DOKDO 023 that contains proton- and sodium-pumping rhodopsins.</title>
        <authorList>
            <person name="Kwon S.-K."/>
            <person name="Lee H.K."/>
            <person name="Kwak M.-J."/>
            <person name="Kim J.F."/>
        </authorList>
    </citation>
    <scope>NUCLEOTIDE SEQUENCE [LARGE SCALE GENOMIC DNA]</scope>
    <source>
        <strain evidence="1 2">DOKDO 023</strain>
    </source>
</reference>
<name>A0A0N8H3G1_9FLAO</name>
<comment type="caution">
    <text evidence="1">The sequence shown here is derived from an EMBL/GenBank/DDBJ whole genome shotgun (WGS) entry which is preliminary data.</text>
</comment>
<protein>
    <submittedName>
        <fullName evidence="1">Uncharacterized protein</fullName>
    </submittedName>
</protein>
<dbReference type="EMBL" id="LDJX01000009">
    <property type="protein sequence ID" value="KPM30476.1"/>
    <property type="molecule type" value="Genomic_DNA"/>
</dbReference>
<evidence type="ECO:0000313" key="1">
    <source>
        <dbReference type="EMBL" id="KPM30476.1"/>
    </source>
</evidence>
<sequence length="46" mass="5448">MAWKLLAIIVLRANVHPYFKLSEYHYPWCLVLNVKLCSKLIVSLIF</sequence>
<proteinExistence type="predicted"/>
<dbReference type="AlphaFoldDB" id="A0A0N8H3G1"/>
<gene>
    <name evidence="1" type="ORF">I595_3497</name>
</gene>
<accession>A0A0N8H3G1</accession>
<keyword evidence="2" id="KW-1185">Reference proteome</keyword>
<organism evidence="1 2">
    <name type="scientific">Croceitalea dokdonensis DOKDO 023</name>
    <dbReference type="NCBI Taxonomy" id="1300341"/>
    <lineage>
        <taxon>Bacteria</taxon>
        <taxon>Pseudomonadati</taxon>
        <taxon>Bacteroidota</taxon>
        <taxon>Flavobacteriia</taxon>
        <taxon>Flavobacteriales</taxon>
        <taxon>Flavobacteriaceae</taxon>
        <taxon>Croceitalea</taxon>
    </lineage>
</organism>
<evidence type="ECO:0000313" key="2">
    <source>
        <dbReference type="Proteomes" id="UP000050280"/>
    </source>
</evidence>
<dbReference type="Proteomes" id="UP000050280">
    <property type="component" value="Unassembled WGS sequence"/>
</dbReference>